<feature type="transmembrane region" description="Helical" evidence="7">
    <location>
        <begin position="239"/>
        <end position="259"/>
    </location>
</feature>
<feature type="transmembrane region" description="Helical" evidence="7">
    <location>
        <begin position="68"/>
        <end position="92"/>
    </location>
</feature>
<dbReference type="OrthoDB" id="9771544at2"/>
<evidence type="ECO:0000313" key="9">
    <source>
        <dbReference type="EMBL" id="BBI31178.1"/>
    </source>
</evidence>
<organism evidence="9 10">
    <name type="scientific">Cohnella abietis</name>
    <dbReference type="NCBI Taxonomy" id="2507935"/>
    <lineage>
        <taxon>Bacteria</taxon>
        <taxon>Bacillati</taxon>
        <taxon>Bacillota</taxon>
        <taxon>Bacilli</taxon>
        <taxon>Bacillales</taxon>
        <taxon>Paenibacillaceae</taxon>
        <taxon>Cohnella</taxon>
    </lineage>
</organism>
<dbReference type="EMBL" id="AP019400">
    <property type="protein sequence ID" value="BBI31178.1"/>
    <property type="molecule type" value="Genomic_DNA"/>
</dbReference>
<feature type="domain" description="ABC transmembrane type-1" evidence="8">
    <location>
        <begin position="69"/>
        <end position="259"/>
    </location>
</feature>
<dbReference type="KEGG" id="cohn:KCTCHS21_05770"/>
<evidence type="ECO:0000256" key="3">
    <source>
        <dbReference type="ARBA" id="ARBA00022475"/>
    </source>
</evidence>
<name>A0A3T1CZD1_9BACL</name>
<evidence type="ECO:0000256" key="4">
    <source>
        <dbReference type="ARBA" id="ARBA00022692"/>
    </source>
</evidence>
<keyword evidence="5 7" id="KW-1133">Transmembrane helix</keyword>
<dbReference type="Pfam" id="PF00528">
    <property type="entry name" value="BPD_transp_1"/>
    <property type="match status" value="1"/>
</dbReference>
<dbReference type="Proteomes" id="UP000289856">
    <property type="component" value="Chromosome"/>
</dbReference>
<keyword evidence="3" id="KW-1003">Cell membrane</keyword>
<reference evidence="9 10" key="1">
    <citation type="submission" date="2019-01" db="EMBL/GenBank/DDBJ databases">
        <title>Complete genome sequence of Cohnella hallensis HS21 isolated from Korean fir (Abies koreana) rhizospheric soil.</title>
        <authorList>
            <person name="Jiang L."/>
            <person name="Kang S.W."/>
            <person name="Kim S."/>
            <person name="Jung J."/>
            <person name="Kim C.Y."/>
            <person name="Kim D.H."/>
            <person name="Kim S.W."/>
            <person name="Lee J."/>
        </authorList>
    </citation>
    <scope>NUCLEOTIDE SEQUENCE [LARGE SCALE GENOMIC DNA]</scope>
    <source>
        <strain evidence="9 10">HS21</strain>
    </source>
</reference>
<dbReference type="PANTHER" id="PTHR43744">
    <property type="entry name" value="ABC TRANSPORTER PERMEASE PROTEIN MG189-RELATED-RELATED"/>
    <property type="match status" value="1"/>
</dbReference>
<dbReference type="PANTHER" id="PTHR43744:SF8">
    <property type="entry name" value="SN-GLYCEROL-3-PHOSPHATE TRANSPORT SYSTEM PERMEASE PROTEIN UGPE"/>
    <property type="match status" value="1"/>
</dbReference>
<feature type="transmembrane region" description="Helical" evidence="7">
    <location>
        <begin position="104"/>
        <end position="125"/>
    </location>
</feature>
<feature type="transmembrane region" description="Helical" evidence="7">
    <location>
        <begin position="12"/>
        <end position="34"/>
    </location>
</feature>
<dbReference type="GO" id="GO:0055085">
    <property type="term" value="P:transmembrane transport"/>
    <property type="evidence" value="ECO:0007669"/>
    <property type="project" value="InterPro"/>
</dbReference>
<evidence type="ECO:0000256" key="1">
    <source>
        <dbReference type="ARBA" id="ARBA00004651"/>
    </source>
</evidence>
<evidence type="ECO:0000256" key="5">
    <source>
        <dbReference type="ARBA" id="ARBA00022989"/>
    </source>
</evidence>
<proteinExistence type="inferred from homology"/>
<dbReference type="SUPFAM" id="SSF161098">
    <property type="entry name" value="MetI-like"/>
    <property type="match status" value="1"/>
</dbReference>
<dbReference type="RefSeq" id="WP_130605043.1">
    <property type="nucleotide sequence ID" value="NZ_AP019400.1"/>
</dbReference>
<accession>A0A3T1CZD1</accession>
<dbReference type="AlphaFoldDB" id="A0A3T1CZD1"/>
<comment type="similarity">
    <text evidence="7">Belongs to the binding-protein-dependent transport system permease family.</text>
</comment>
<dbReference type="PROSITE" id="PS50928">
    <property type="entry name" value="ABC_TM1"/>
    <property type="match status" value="1"/>
</dbReference>
<evidence type="ECO:0000313" key="10">
    <source>
        <dbReference type="Proteomes" id="UP000289856"/>
    </source>
</evidence>
<keyword evidence="10" id="KW-1185">Reference proteome</keyword>
<evidence type="ECO:0000256" key="6">
    <source>
        <dbReference type="ARBA" id="ARBA00023136"/>
    </source>
</evidence>
<keyword evidence="4 7" id="KW-0812">Transmembrane</keyword>
<sequence>MENSKKQHYVSFIFLTCGIIFVSFPLLILLFSSFKPNTEVYTFPFRFFPQHWTLDNYADAWKNNLSRYVWNSIVTSLVPTVTAIIFGLLAAYALAKMKFAGKGLLLKFIVVMMLVPFDILIFPMFQLFKSFHLLDSLAGIMVPGLVSAFGVFLMRQFMLQIPDELIEAARIDGCGLTGILTSVVLPNVTPGIAVLGITTFLYNWNVFTWPFIITTGETNKTLSVGLASMVTSINNFNPGGLLAGGIIMVIPVFILFVFFQKGITQVYMTTGIK</sequence>
<dbReference type="GO" id="GO:0005886">
    <property type="term" value="C:plasma membrane"/>
    <property type="evidence" value="ECO:0007669"/>
    <property type="project" value="UniProtKB-SubCell"/>
</dbReference>
<keyword evidence="6 7" id="KW-0472">Membrane</keyword>
<dbReference type="Gene3D" id="1.10.3720.10">
    <property type="entry name" value="MetI-like"/>
    <property type="match status" value="1"/>
</dbReference>
<feature type="transmembrane region" description="Helical" evidence="7">
    <location>
        <begin position="175"/>
        <end position="202"/>
    </location>
</feature>
<keyword evidence="2 7" id="KW-0813">Transport</keyword>
<evidence type="ECO:0000256" key="7">
    <source>
        <dbReference type="RuleBase" id="RU363032"/>
    </source>
</evidence>
<feature type="transmembrane region" description="Helical" evidence="7">
    <location>
        <begin position="137"/>
        <end position="154"/>
    </location>
</feature>
<comment type="subcellular location">
    <subcellularLocation>
        <location evidence="1 7">Cell membrane</location>
        <topology evidence="1 7">Multi-pass membrane protein</topology>
    </subcellularLocation>
</comment>
<evidence type="ECO:0000259" key="8">
    <source>
        <dbReference type="PROSITE" id="PS50928"/>
    </source>
</evidence>
<evidence type="ECO:0000256" key="2">
    <source>
        <dbReference type="ARBA" id="ARBA00022448"/>
    </source>
</evidence>
<dbReference type="InterPro" id="IPR035906">
    <property type="entry name" value="MetI-like_sf"/>
</dbReference>
<gene>
    <name evidence="9" type="ORF">KCTCHS21_05770</name>
</gene>
<protein>
    <submittedName>
        <fullName evidence="9">Sugar ABC transporter permease</fullName>
    </submittedName>
</protein>
<dbReference type="CDD" id="cd06261">
    <property type="entry name" value="TM_PBP2"/>
    <property type="match status" value="1"/>
</dbReference>
<dbReference type="InterPro" id="IPR000515">
    <property type="entry name" value="MetI-like"/>
</dbReference>